<evidence type="ECO:0000313" key="5">
    <source>
        <dbReference type="EMBL" id="MTE11533.1"/>
    </source>
</evidence>
<keyword evidence="3" id="KW-0963">Cytoplasm</keyword>
<reference evidence="5 6" key="1">
    <citation type="submission" date="2019-11" db="EMBL/GenBank/DDBJ databases">
        <title>Nocardia sp. nov. CT2-14 isolated from soil.</title>
        <authorList>
            <person name="Kanchanasin P."/>
            <person name="Tanasupawat S."/>
            <person name="Yuki M."/>
            <person name="Kudo T."/>
        </authorList>
    </citation>
    <scope>NUCLEOTIDE SEQUENCE [LARGE SCALE GENOMIC DNA]</scope>
    <source>
        <strain evidence="5 6">CT2-14</strain>
    </source>
</reference>
<comment type="similarity">
    <text evidence="2">Belongs to the EspG family.</text>
</comment>
<gene>
    <name evidence="5" type="ORF">GLP40_01845</name>
</gene>
<evidence type="ECO:0000256" key="1">
    <source>
        <dbReference type="ARBA" id="ARBA00004496"/>
    </source>
</evidence>
<dbReference type="Pfam" id="PF14011">
    <property type="entry name" value="ESX-1_EspG"/>
    <property type="match status" value="1"/>
</dbReference>
<dbReference type="AlphaFoldDB" id="A0A6I3KLR6"/>
<evidence type="ECO:0000256" key="4">
    <source>
        <dbReference type="ARBA" id="ARBA00023186"/>
    </source>
</evidence>
<comment type="caution">
    <text evidence="5">The sequence shown here is derived from an EMBL/GenBank/DDBJ whole genome shotgun (WGS) entry which is preliminary data.</text>
</comment>
<sequence>MTWEFTDLEFKVLCNRYRQGAIPSPLTYTSRTMDADEYRRQLLGAEVELDLRLDAEFRAVFEAVCNPEVFVGVHGWHDADIENPAKHVMVHGARRGRRACLLIQHPGETTMHSGGVTMIDCEPEELARLLVAQLPEVEAGGSAPIPIATEPSAPDPYEAPRASAFDSFEESVDSRSLRFLSTPADQTGAMRILQGRSKYGPRGVAVSTLVWRDLPGDGRYLIDLDPEAKSAVGVDSRRFAEHIDGAIAQILMHMESRGEQQEFV</sequence>
<evidence type="ECO:0000313" key="6">
    <source>
        <dbReference type="Proteomes" id="UP000432464"/>
    </source>
</evidence>
<dbReference type="RefSeq" id="WP_154786033.1">
    <property type="nucleotide sequence ID" value="NZ_WMBB01000001.1"/>
</dbReference>
<name>A0A6I3KLR6_9NOCA</name>
<comment type="subcellular location">
    <subcellularLocation>
        <location evidence="1">Cytoplasm</location>
    </subcellularLocation>
</comment>
<protein>
    <recommendedName>
        <fullName evidence="7">ESX secretion-associated protein EspG</fullName>
    </recommendedName>
</protein>
<evidence type="ECO:0000256" key="3">
    <source>
        <dbReference type="ARBA" id="ARBA00022490"/>
    </source>
</evidence>
<proteinExistence type="inferred from homology"/>
<accession>A0A6I3KLR6</accession>
<evidence type="ECO:0008006" key="7">
    <source>
        <dbReference type="Google" id="ProtNLM"/>
    </source>
</evidence>
<evidence type="ECO:0000256" key="2">
    <source>
        <dbReference type="ARBA" id="ARBA00006411"/>
    </source>
</evidence>
<organism evidence="5 6">
    <name type="scientific">Nocardia aurantiaca</name>
    <dbReference type="NCBI Taxonomy" id="2675850"/>
    <lineage>
        <taxon>Bacteria</taxon>
        <taxon>Bacillati</taxon>
        <taxon>Actinomycetota</taxon>
        <taxon>Actinomycetes</taxon>
        <taxon>Mycobacteriales</taxon>
        <taxon>Nocardiaceae</taxon>
        <taxon>Nocardia</taxon>
    </lineage>
</organism>
<keyword evidence="4" id="KW-0143">Chaperone</keyword>
<dbReference type="InterPro" id="IPR025734">
    <property type="entry name" value="EspG"/>
</dbReference>
<dbReference type="Proteomes" id="UP000432464">
    <property type="component" value="Unassembled WGS sequence"/>
</dbReference>
<keyword evidence="6" id="KW-1185">Reference proteome</keyword>
<dbReference type="EMBL" id="WMBB01000001">
    <property type="protein sequence ID" value="MTE11533.1"/>
    <property type="molecule type" value="Genomic_DNA"/>
</dbReference>